<name>A0A4R2I9G7_9GAMM</name>
<dbReference type="CDD" id="cd06470">
    <property type="entry name" value="ACD_IbpA-B_like"/>
    <property type="match status" value="1"/>
</dbReference>
<evidence type="ECO:0000256" key="2">
    <source>
        <dbReference type="PROSITE-ProRule" id="PRU00285"/>
    </source>
</evidence>
<protein>
    <submittedName>
        <fullName evidence="5">Molecular chaperone IbpA</fullName>
    </submittedName>
</protein>
<dbReference type="AlphaFoldDB" id="A0A4R2I9G7"/>
<dbReference type="Pfam" id="PF00011">
    <property type="entry name" value="HSP20"/>
    <property type="match status" value="1"/>
</dbReference>
<comment type="similarity">
    <text evidence="2 3">Belongs to the small heat shock protein (HSP20) family.</text>
</comment>
<keyword evidence="1" id="KW-0346">Stress response</keyword>
<dbReference type="PANTHER" id="PTHR47062">
    <property type="match status" value="1"/>
</dbReference>
<dbReference type="PANTHER" id="PTHR47062:SF1">
    <property type="entry name" value="SMALL HEAT SHOCK PROTEIN IBPA"/>
    <property type="match status" value="1"/>
</dbReference>
<dbReference type="RefSeq" id="WP_131997081.1">
    <property type="nucleotide sequence ID" value="NZ_JACGXM010000003.1"/>
</dbReference>
<feature type="domain" description="SHSP" evidence="4">
    <location>
        <begin position="30"/>
        <end position="143"/>
    </location>
</feature>
<dbReference type="SUPFAM" id="SSF49764">
    <property type="entry name" value="HSP20-like chaperones"/>
    <property type="match status" value="1"/>
</dbReference>
<evidence type="ECO:0000313" key="6">
    <source>
        <dbReference type="Proteomes" id="UP000294862"/>
    </source>
</evidence>
<accession>A0A4R2I9G7</accession>
<comment type="caution">
    <text evidence="5">The sequence shown here is derived from an EMBL/GenBank/DDBJ whole genome shotgun (WGS) entry which is preliminary data.</text>
</comment>
<evidence type="ECO:0000256" key="1">
    <source>
        <dbReference type="ARBA" id="ARBA00023016"/>
    </source>
</evidence>
<dbReference type="OrthoDB" id="6871152at2"/>
<evidence type="ECO:0000256" key="3">
    <source>
        <dbReference type="RuleBase" id="RU003616"/>
    </source>
</evidence>
<keyword evidence="6" id="KW-1185">Reference proteome</keyword>
<sequence>MRTTLDFSPLFRTGIGFDRLFDVLESASRIQPMDNWPPYDIIRVGEDAYRIVMAVAGYDRDELTLTDRPNLLVVAGAKREAEPAPDSVYLHKGIAGRTFERRFELADHVKVAGASLDKGLLTIELQREIPEALKPRRIEIRSEAAGTTKAPAQIEAPKAA</sequence>
<gene>
    <name evidence="5" type="ORF">EV148_104138</name>
</gene>
<dbReference type="InterPro" id="IPR008978">
    <property type="entry name" value="HSP20-like_chaperone"/>
</dbReference>
<dbReference type="Gene3D" id="2.60.40.790">
    <property type="match status" value="1"/>
</dbReference>
<organism evidence="5 6">
    <name type="scientific">Dokdonella fugitiva</name>
    <dbReference type="NCBI Taxonomy" id="328517"/>
    <lineage>
        <taxon>Bacteria</taxon>
        <taxon>Pseudomonadati</taxon>
        <taxon>Pseudomonadota</taxon>
        <taxon>Gammaproteobacteria</taxon>
        <taxon>Lysobacterales</taxon>
        <taxon>Rhodanobacteraceae</taxon>
        <taxon>Dokdonella</taxon>
    </lineage>
</organism>
<dbReference type="Proteomes" id="UP000294862">
    <property type="component" value="Unassembled WGS sequence"/>
</dbReference>
<dbReference type="InterPro" id="IPR037913">
    <property type="entry name" value="ACD_IbpA/B"/>
</dbReference>
<dbReference type="PROSITE" id="PS01031">
    <property type="entry name" value="SHSP"/>
    <property type="match status" value="1"/>
</dbReference>
<dbReference type="EMBL" id="SLWQ01000004">
    <property type="protein sequence ID" value="TCO40777.1"/>
    <property type="molecule type" value="Genomic_DNA"/>
</dbReference>
<evidence type="ECO:0000313" key="5">
    <source>
        <dbReference type="EMBL" id="TCO40777.1"/>
    </source>
</evidence>
<proteinExistence type="inferred from homology"/>
<dbReference type="InterPro" id="IPR002068">
    <property type="entry name" value="A-crystallin/Hsp20_dom"/>
</dbReference>
<reference evidence="5 6" key="1">
    <citation type="journal article" date="2015" name="Stand. Genomic Sci.">
        <title>Genomic Encyclopedia of Bacterial and Archaeal Type Strains, Phase III: the genomes of soil and plant-associated and newly described type strains.</title>
        <authorList>
            <person name="Whitman W.B."/>
            <person name="Woyke T."/>
            <person name="Klenk H.P."/>
            <person name="Zhou Y."/>
            <person name="Lilburn T.G."/>
            <person name="Beck B.J."/>
            <person name="De Vos P."/>
            <person name="Vandamme P."/>
            <person name="Eisen J.A."/>
            <person name="Garrity G."/>
            <person name="Hugenholtz P."/>
            <person name="Kyrpides N.C."/>
        </authorList>
    </citation>
    <scope>NUCLEOTIDE SEQUENCE [LARGE SCALE GENOMIC DNA]</scope>
    <source>
        <strain evidence="5 6">A3</strain>
    </source>
</reference>
<evidence type="ECO:0000259" key="4">
    <source>
        <dbReference type="PROSITE" id="PS01031"/>
    </source>
</evidence>